<dbReference type="Pfam" id="PF00132">
    <property type="entry name" value="Hexapep"/>
    <property type="match status" value="2"/>
</dbReference>
<gene>
    <name evidence="18 20" type="primary">glmU</name>
    <name evidence="20" type="ORF">ACFONP_07490</name>
</gene>
<evidence type="ECO:0000256" key="5">
    <source>
        <dbReference type="ARBA" id="ARBA00022679"/>
    </source>
</evidence>
<comment type="function">
    <text evidence="17 18">Catalyzes the last two sequential reactions in the de novo biosynthetic pathway for UDP-N-acetylglucosamine (UDP-GlcNAc). The C-terminal domain catalyzes the transfer of acetyl group from acetyl coenzyme A to glucosamine-1-phosphate (GlcN-1-P) to produce N-acetylglucosamine-1-phosphate (GlcNAc-1-P), which is converted into UDP-GlcNAc by the transfer of uridine 5-monophosphate (from uridine 5-triphosphate), a reaction catalyzed by the N-terminal domain.</text>
</comment>
<evidence type="ECO:0000313" key="20">
    <source>
        <dbReference type="EMBL" id="MFC3302573.1"/>
    </source>
</evidence>
<evidence type="ECO:0000256" key="9">
    <source>
        <dbReference type="ARBA" id="ARBA00022842"/>
    </source>
</evidence>
<dbReference type="Gene3D" id="2.160.10.10">
    <property type="entry name" value="Hexapeptide repeat proteins"/>
    <property type="match status" value="1"/>
</dbReference>
<feature type="binding site" evidence="18">
    <location>
        <position position="172"/>
    </location>
    <ligand>
        <name>UDP-N-acetyl-alpha-D-glucosamine</name>
        <dbReference type="ChEBI" id="CHEBI:57705"/>
    </ligand>
</feature>
<evidence type="ECO:0000256" key="15">
    <source>
        <dbReference type="ARBA" id="ARBA00048247"/>
    </source>
</evidence>
<evidence type="ECO:0000256" key="3">
    <source>
        <dbReference type="ARBA" id="ARBA00007947"/>
    </source>
</evidence>
<comment type="pathway">
    <text evidence="18">Bacterial outer membrane biogenesis; LPS lipid A biosynthesis.</text>
</comment>
<feature type="binding site" evidence="18">
    <location>
        <position position="336"/>
    </location>
    <ligand>
        <name>UDP-N-acetyl-alpha-D-glucosamine</name>
        <dbReference type="ChEBI" id="CHEBI:57705"/>
    </ligand>
</feature>
<dbReference type="EMBL" id="JBHRVA010000002">
    <property type="protein sequence ID" value="MFC3302573.1"/>
    <property type="molecule type" value="Genomic_DNA"/>
</dbReference>
<comment type="subunit">
    <text evidence="18">Homotrimer.</text>
</comment>
<feature type="binding site" evidence="18">
    <location>
        <position position="362"/>
    </location>
    <ligand>
        <name>UDP-N-acetyl-alpha-D-glucosamine</name>
        <dbReference type="ChEBI" id="CHEBI:57705"/>
    </ligand>
</feature>
<keyword evidence="10 18" id="KW-0133">Cell shape</keyword>
<comment type="catalytic activity">
    <reaction evidence="16 18">
        <text>N-acetyl-alpha-D-glucosamine 1-phosphate + UTP + H(+) = UDP-N-acetyl-alpha-D-glucosamine + diphosphate</text>
        <dbReference type="Rhea" id="RHEA:13509"/>
        <dbReference type="ChEBI" id="CHEBI:15378"/>
        <dbReference type="ChEBI" id="CHEBI:33019"/>
        <dbReference type="ChEBI" id="CHEBI:46398"/>
        <dbReference type="ChEBI" id="CHEBI:57705"/>
        <dbReference type="ChEBI" id="CHEBI:57776"/>
        <dbReference type="EC" id="2.7.7.23"/>
    </reaction>
</comment>
<feature type="binding site" evidence="18">
    <location>
        <position position="157"/>
    </location>
    <ligand>
        <name>UDP-N-acetyl-alpha-D-glucosamine</name>
        <dbReference type="ChEBI" id="CHEBI:57705"/>
    </ligand>
</feature>
<feature type="binding site" evidence="18">
    <location>
        <position position="106"/>
    </location>
    <ligand>
        <name>Mg(2+)</name>
        <dbReference type="ChEBI" id="CHEBI:18420"/>
    </ligand>
</feature>
<sequence length="445" mass="46746">MAAIASIVLAAGHGTRMRSEKPKVLHEIGHLPMVGHCLRTARALGADRLGVVIGAGGDRVKAALGKLDPDAQIAVQDPPRGTGDAVTAAMPVLDGFEGVVVVLYGDTPLLRVETLERLVAEIDGGAAMAVLGFEAEEPGPYGRLITDEKDNLLRIVEAKEATPEELAVRLCNSGVIAVRTDALREFLPKITNDNAKGEYYLTDLVGLIGGAGHKLAFVRGSEDEVLGVNNRAELAEAERLFQQRRREELMLAGVTMQDPQTVYLAWDTEIGNDCVIGQNVVFGPGVKLEPGVTVKPFSHLEGTVMRSGSAAGPFARLREGTDVGANARIGNFVETKKSVLGEGVKAGHLTYLGDATIGAGTNIGAGTITCNYDGFGKHKTVVGENAFIGSNTMLVAPVTIGKGAFTGSGSVITKDVSDDALAVGRGKQFEKAGWAASFRRKHGDT</sequence>
<comment type="cofactor">
    <cofactor evidence="18">
        <name>Mg(2+)</name>
        <dbReference type="ChEBI" id="CHEBI:18420"/>
    </cofactor>
    <text evidence="18">Binds 1 Mg(2+) ion per subunit.</text>
</comment>
<keyword evidence="7 18" id="KW-0479">Metal-binding</keyword>
<keyword evidence="14 18" id="KW-0961">Cell wall biogenesis/degradation</keyword>
<dbReference type="InterPro" id="IPR005882">
    <property type="entry name" value="Bifunctional_GlmU"/>
</dbReference>
<keyword evidence="11 18" id="KW-0573">Peptidoglycan synthesis</keyword>
<feature type="binding site" evidence="18">
    <location>
        <begin position="81"/>
        <end position="82"/>
    </location>
    <ligand>
        <name>UDP-N-acetyl-alpha-D-glucosamine</name>
        <dbReference type="ChEBI" id="CHEBI:57705"/>
    </ligand>
</feature>
<dbReference type="HAMAP" id="MF_01631">
    <property type="entry name" value="GlmU"/>
    <property type="match status" value="1"/>
</dbReference>
<dbReference type="CDD" id="cd03353">
    <property type="entry name" value="LbH_GlmU_C"/>
    <property type="match status" value="1"/>
</dbReference>
<dbReference type="NCBIfam" id="TIGR01173">
    <property type="entry name" value="glmU"/>
    <property type="match status" value="1"/>
</dbReference>
<dbReference type="NCBIfam" id="NF010933">
    <property type="entry name" value="PRK14353.1"/>
    <property type="match status" value="1"/>
</dbReference>
<feature type="binding site" evidence="18">
    <location>
        <begin position="371"/>
        <end position="372"/>
    </location>
    <ligand>
        <name>acetyl-CoA</name>
        <dbReference type="ChEBI" id="CHEBI:57288"/>
    </ligand>
</feature>
<keyword evidence="5 18" id="KW-0808">Transferase</keyword>
<keyword evidence="21" id="KW-1185">Reference proteome</keyword>
<comment type="pathway">
    <text evidence="18">Nucleotide-sugar biosynthesis; UDP-N-acetyl-alpha-D-glucosamine biosynthesis; N-acetyl-alpha-D-glucosamine 1-phosphate from alpha-D-glucosamine 6-phosphate (route II): step 2/2.</text>
</comment>
<dbReference type="Gene3D" id="3.90.550.10">
    <property type="entry name" value="Spore Coat Polysaccharide Biosynthesis Protein SpsA, Chain A"/>
    <property type="match status" value="1"/>
</dbReference>
<evidence type="ECO:0000256" key="14">
    <source>
        <dbReference type="ARBA" id="ARBA00023316"/>
    </source>
</evidence>
<feature type="region of interest" description="Pyrophosphorylase" evidence="18">
    <location>
        <begin position="1"/>
        <end position="231"/>
    </location>
</feature>
<evidence type="ECO:0000256" key="18">
    <source>
        <dbReference type="HAMAP-Rule" id="MF_01631"/>
    </source>
</evidence>
<accession>A0ABV7MC20</accession>
<reference evidence="21" key="1">
    <citation type="journal article" date="2019" name="Int. J. Syst. Evol. Microbiol.">
        <title>The Global Catalogue of Microorganisms (GCM) 10K type strain sequencing project: providing services to taxonomists for standard genome sequencing and annotation.</title>
        <authorList>
            <consortium name="The Broad Institute Genomics Platform"/>
            <consortium name="The Broad Institute Genome Sequencing Center for Infectious Disease"/>
            <person name="Wu L."/>
            <person name="Ma J."/>
        </authorList>
    </citation>
    <scope>NUCLEOTIDE SEQUENCE [LARGE SCALE GENOMIC DNA]</scope>
    <source>
        <strain evidence="21">KCTC 22245</strain>
    </source>
</reference>
<keyword evidence="6 18" id="KW-0548">Nucleotidyltransferase</keyword>
<feature type="binding site" evidence="18">
    <location>
        <position position="390"/>
    </location>
    <ligand>
        <name>acetyl-CoA</name>
        <dbReference type="ChEBI" id="CHEBI:57288"/>
    </ligand>
</feature>
<dbReference type="InterPro" id="IPR025877">
    <property type="entry name" value="MobA-like_NTP_Trfase"/>
</dbReference>
<dbReference type="InterPro" id="IPR001451">
    <property type="entry name" value="Hexapep"/>
</dbReference>
<dbReference type="InterPro" id="IPR029044">
    <property type="entry name" value="Nucleotide-diphossugar_trans"/>
</dbReference>
<dbReference type="EC" id="2.3.1.157" evidence="18"/>
<evidence type="ECO:0000256" key="13">
    <source>
        <dbReference type="ARBA" id="ARBA00023315"/>
    </source>
</evidence>
<feature type="binding site" evidence="18">
    <location>
        <position position="425"/>
    </location>
    <ligand>
        <name>acetyl-CoA</name>
        <dbReference type="ChEBI" id="CHEBI:57288"/>
    </ligand>
</feature>
<dbReference type="InterPro" id="IPR038009">
    <property type="entry name" value="GlmU_C_LbH"/>
</dbReference>
<evidence type="ECO:0000256" key="17">
    <source>
        <dbReference type="ARBA" id="ARBA00049628"/>
    </source>
</evidence>
<comment type="similarity">
    <text evidence="3 18">In the N-terminal section; belongs to the N-acetylglucosamine-1-phosphate uridyltransferase family.</text>
</comment>
<feature type="domain" description="MobA-like NTP transferase" evidence="19">
    <location>
        <begin position="7"/>
        <end position="138"/>
    </location>
</feature>
<feature type="binding site" evidence="18">
    <location>
        <position position="365"/>
    </location>
    <ligand>
        <name>acetyl-CoA</name>
        <dbReference type="ChEBI" id="CHEBI:57288"/>
    </ligand>
</feature>
<feature type="active site" description="Proton acceptor" evidence="18">
    <location>
        <position position="348"/>
    </location>
</feature>
<feature type="binding site" evidence="18">
    <location>
        <position position="351"/>
    </location>
    <ligand>
        <name>UDP-N-acetyl-alpha-D-glucosamine</name>
        <dbReference type="ChEBI" id="CHEBI:57705"/>
    </ligand>
</feature>
<feature type="binding site" evidence="18">
    <location>
        <position position="23"/>
    </location>
    <ligand>
        <name>UDP-N-acetyl-alpha-D-glucosamine</name>
        <dbReference type="ChEBI" id="CHEBI:57705"/>
    </ligand>
</feature>
<comment type="similarity">
    <text evidence="2 18">In the C-terminal section; belongs to the transferase hexapeptide repeat family.</text>
</comment>
<evidence type="ECO:0000256" key="7">
    <source>
        <dbReference type="ARBA" id="ARBA00022723"/>
    </source>
</evidence>
<comment type="caution">
    <text evidence="20">The sequence shown here is derived from an EMBL/GenBank/DDBJ whole genome shotgun (WGS) entry which is preliminary data.</text>
</comment>
<feature type="binding site" evidence="18">
    <location>
        <position position="408"/>
    </location>
    <ligand>
        <name>acetyl-CoA</name>
        <dbReference type="ChEBI" id="CHEBI:57288"/>
    </ligand>
</feature>
<feature type="binding site" evidence="18">
    <location>
        <begin position="104"/>
        <end position="106"/>
    </location>
    <ligand>
        <name>UDP-N-acetyl-alpha-D-glucosamine</name>
        <dbReference type="ChEBI" id="CHEBI:57705"/>
    </ligand>
</feature>
<protein>
    <recommendedName>
        <fullName evidence="18">Bifunctional protein GlmU</fullName>
    </recommendedName>
    <domain>
        <recommendedName>
            <fullName evidence="18">UDP-N-acetylglucosamine pyrophosphorylase</fullName>
            <ecNumber evidence="18">2.7.7.23</ecNumber>
        </recommendedName>
        <alternativeName>
            <fullName evidence="18">N-acetylglucosamine-1-phosphate uridyltransferase</fullName>
        </alternativeName>
    </domain>
    <domain>
        <recommendedName>
            <fullName evidence="18">Glucosamine-1-phosphate N-acetyltransferase</fullName>
            <ecNumber evidence="18">2.3.1.157</ecNumber>
        </recommendedName>
    </domain>
</protein>
<dbReference type="InterPro" id="IPR050065">
    <property type="entry name" value="GlmU-like"/>
</dbReference>
<name>A0ABV7MC20_9PROT</name>
<organism evidence="20 21">
    <name type="scientific">Parvularcula lutaonensis</name>
    <dbReference type="NCBI Taxonomy" id="491923"/>
    <lineage>
        <taxon>Bacteria</taxon>
        <taxon>Pseudomonadati</taxon>
        <taxon>Pseudomonadota</taxon>
        <taxon>Alphaproteobacteria</taxon>
        <taxon>Parvularculales</taxon>
        <taxon>Parvularculaceae</taxon>
        <taxon>Parvularcula</taxon>
    </lineage>
</organism>
<evidence type="ECO:0000256" key="6">
    <source>
        <dbReference type="ARBA" id="ARBA00022695"/>
    </source>
</evidence>
<feature type="binding site" evidence="18">
    <location>
        <position position="229"/>
    </location>
    <ligand>
        <name>Mg(2+)</name>
        <dbReference type="ChEBI" id="CHEBI:18420"/>
    </ligand>
</feature>
<feature type="binding site" evidence="18">
    <location>
        <position position="229"/>
    </location>
    <ligand>
        <name>UDP-N-acetyl-alpha-D-glucosamine</name>
        <dbReference type="ChEBI" id="CHEBI:57705"/>
    </ligand>
</feature>
<feature type="region of interest" description="Linker" evidence="18">
    <location>
        <begin position="232"/>
        <end position="252"/>
    </location>
</feature>
<feature type="region of interest" description="N-acetyltransferase" evidence="18">
    <location>
        <begin position="253"/>
        <end position="445"/>
    </location>
</feature>
<dbReference type="SUPFAM" id="SSF53448">
    <property type="entry name" value="Nucleotide-diphospho-sugar transferases"/>
    <property type="match status" value="1"/>
</dbReference>
<evidence type="ECO:0000256" key="4">
    <source>
        <dbReference type="ARBA" id="ARBA00022490"/>
    </source>
</evidence>
<dbReference type="EC" id="2.7.7.23" evidence="18"/>
<comment type="catalytic activity">
    <reaction evidence="15 18">
        <text>alpha-D-glucosamine 1-phosphate + acetyl-CoA = N-acetyl-alpha-D-glucosamine 1-phosphate + CoA + H(+)</text>
        <dbReference type="Rhea" id="RHEA:13725"/>
        <dbReference type="ChEBI" id="CHEBI:15378"/>
        <dbReference type="ChEBI" id="CHEBI:57287"/>
        <dbReference type="ChEBI" id="CHEBI:57288"/>
        <dbReference type="ChEBI" id="CHEBI:57776"/>
        <dbReference type="ChEBI" id="CHEBI:58516"/>
        <dbReference type="EC" id="2.3.1.157"/>
    </reaction>
</comment>
<evidence type="ECO:0000256" key="8">
    <source>
        <dbReference type="ARBA" id="ARBA00022737"/>
    </source>
</evidence>
<evidence type="ECO:0000256" key="1">
    <source>
        <dbReference type="ARBA" id="ARBA00004496"/>
    </source>
</evidence>
<evidence type="ECO:0000256" key="16">
    <source>
        <dbReference type="ARBA" id="ARBA00048493"/>
    </source>
</evidence>
<keyword evidence="13 18" id="KW-0012">Acyltransferase</keyword>
<comment type="pathway">
    <text evidence="18">Nucleotide-sugar biosynthesis; UDP-N-acetyl-alpha-D-glucosamine biosynthesis; UDP-N-acetyl-alpha-D-glucosamine from N-acetyl-alpha-D-glucosamine 1-phosphate: step 1/1.</text>
</comment>
<dbReference type="PANTHER" id="PTHR43584">
    <property type="entry name" value="NUCLEOTIDYL TRANSFERASE"/>
    <property type="match status" value="1"/>
</dbReference>
<evidence type="ECO:0000256" key="12">
    <source>
        <dbReference type="ARBA" id="ARBA00023268"/>
    </source>
</evidence>
<evidence type="ECO:0000259" key="19">
    <source>
        <dbReference type="Pfam" id="PF12804"/>
    </source>
</evidence>
<proteinExistence type="inferred from homology"/>
<dbReference type="Pfam" id="PF12804">
    <property type="entry name" value="NTP_transf_3"/>
    <property type="match status" value="1"/>
</dbReference>
<feature type="binding site" evidence="18">
    <location>
        <position position="318"/>
    </location>
    <ligand>
        <name>UDP-N-acetyl-alpha-D-glucosamine</name>
        <dbReference type="ChEBI" id="CHEBI:57705"/>
    </ligand>
</feature>
<dbReference type="Proteomes" id="UP001595607">
    <property type="component" value="Unassembled WGS sequence"/>
</dbReference>
<comment type="subcellular location">
    <subcellularLocation>
        <location evidence="1 18">Cytoplasm</location>
    </subcellularLocation>
</comment>
<dbReference type="InterPro" id="IPR011004">
    <property type="entry name" value="Trimer_LpxA-like_sf"/>
</dbReference>
<keyword evidence="12 18" id="KW-0511">Multifunctional enzyme</keyword>
<evidence type="ECO:0000256" key="11">
    <source>
        <dbReference type="ARBA" id="ARBA00022984"/>
    </source>
</evidence>
<evidence type="ECO:0000313" key="21">
    <source>
        <dbReference type="Proteomes" id="UP001595607"/>
    </source>
</evidence>
<dbReference type="SUPFAM" id="SSF51161">
    <property type="entry name" value="Trimeric LpxA-like enzymes"/>
    <property type="match status" value="1"/>
</dbReference>
<keyword evidence="8 18" id="KW-0677">Repeat</keyword>
<feature type="binding site" evidence="18">
    <location>
        <position position="76"/>
    </location>
    <ligand>
        <name>UDP-N-acetyl-alpha-D-glucosamine</name>
        <dbReference type="ChEBI" id="CHEBI:57705"/>
    </ligand>
</feature>
<keyword evidence="9 18" id="KW-0460">Magnesium</keyword>
<dbReference type="PANTHER" id="PTHR43584:SF3">
    <property type="entry name" value="BIFUNCTIONAL PROTEIN GLMU"/>
    <property type="match status" value="1"/>
</dbReference>
<dbReference type="RefSeq" id="WP_189570938.1">
    <property type="nucleotide sequence ID" value="NZ_BMXU01000001.1"/>
</dbReference>
<feature type="binding site" evidence="18">
    <location>
        <begin position="9"/>
        <end position="12"/>
    </location>
    <ligand>
        <name>UDP-N-acetyl-alpha-D-glucosamine</name>
        <dbReference type="ChEBI" id="CHEBI:57705"/>
    </ligand>
</feature>
<keyword evidence="4 18" id="KW-0963">Cytoplasm</keyword>
<evidence type="ECO:0000256" key="2">
    <source>
        <dbReference type="ARBA" id="ARBA00007707"/>
    </source>
</evidence>
<feature type="binding site" evidence="18">
    <location>
        <position position="142"/>
    </location>
    <ligand>
        <name>UDP-N-acetyl-alpha-D-glucosamine</name>
        <dbReference type="ChEBI" id="CHEBI:57705"/>
    </ligand>
</feature>
<dbReference type="GO" id="GO:0003977">
    <property type="term" value="F:UDP-N-acetylglucosamine diphosphorylase activity"/>
    <property type="evidence" value="ECO:0007669"/>
    <property type="project" value="UniProtKB-EC"/>
</dbReference>
<dbReference type="CDD" id="cd02540">
    <property type="entry name" value="GT2_GlmU_N_bac"/>
    <property type="match status" value="1"/>
</dbReference>
<evidence type="ECO:0000256" key="10">
    <source>
        <dbReference type="ARBA" id="ARBA00022960"/>
    </source>
</evidence>